<dbReference type="GO" id="GO:0003700">
    <property type="term" value="F:DNA-binding transcription factor activity"/>
    <property type="evidence" value="ECO:0007669"/>
    <property type="project" value="InterPro"/>
</dbReference>
<evidence type="ECO:0000313" key="2">
    <source>
        <dbReference type="EMBL" id="EMT51194.1"/>
    </source>
</evidence>
<dbReference type="InterPro" id="IPR036388">
    <property type="entry name" value="WH-like_DNA-bd_sf"/>
</dbReference>
<dbReference type="OrthoDB" id="669743at2"/>
<gene>
    <name evidence="2" type="ORF">I532_18277</name>
</gene>
<evidence type="ECO:0000259" key="1">
    <source>
        <dbReference type="SMART" id="SM00347"/>
    </source>
</evidence>
<dbReference type="AlphaFoldDB" id="M8D4J5"/>
<dbReference type="SMART" id="SM00347">
    <property type="entry name" value="HTH_MARR"/>
    <property type="match status" value="1"/>
</dbReference>
<reference evidence="2 3" key="1">
    <citation type="submission" date="2013-03" db="EMBL/GenBank/DDBJ databases">
        <title>Assembly of a new bacterial strain Brevibacillus borstelensis AK1.</title>
        <authorList>
            <person name="Rajan I."/>
            <person name="PoliReddy D."/>
            <person name="Sugumar T."/>
            <person name="Rathinam K."/>
            <person name="Alqarawi S."/>
            <person name="Khalil A.B."/>
            <person name="Sivakumar N."/>
        </authorList>
    </citation>
    <scope>NUCLEOTIDE SEQUENCE [LARGE SCALE GENOMIC DNA]</scope>
    <source>
        <strain evidence="2 3">AK1</strain>
    </source>
</reference>
<feature type="domain" description="HTH marR-type" evidence="1">
    <location>
        <begin position="41"/>
        <end position="142"/>
    </location>
</feature>
<dbReference type="RefSeq" id="WP_003390018.1">
    <property type="nucleotide sequence ID" value="NZ_APBN01000009.1"/>
</dbReference>
<dbReference type="InterPro" id="IPR000835">
    <property type="entry name" value="HTH_MarR-typ"/>
</dbReference>
<dbReference type="Gene3D" id="1.10.10.10">
    <property type="entry name" value="Winged helix-like DNA-binding domain superfamily/Winged helix DNA-binding domain"/>
    <property type="match status" value="1"/>
</dbReference>
<sequence length="161" mass="18996">MENNPLQRKVERRKHFSHDSEKPIGWYLKRVDKLITQNVNDMFAPMGLTRTHWQALNNTYHGRVKTRKDLHELIHDFVDLKTLDDVIDSLVQRGWMIRTEKPELGITELELTDEGNEAFPRLDAILFEFDKQVFQGITEEEYKTAIKVLDQLICNLNHTAH</sequence>
<accession>M8D4J5</accession>
<dbReference type="STRING" id="1300222.I532_18277"/>
<dbReference type="EMBL" id="APBN01000009">
    <property type="protein sequence ID" value="EMT51194.1"/>
    <property type="molecule type" value="Genomic_DNA"/>
</dbReference>
<organism evidence="2 3">
    <name type="scientific">Brevibacillus borstelensis AK1</name>
    <dbReference type="NCBI Taxonomy" id="1300222"/>
    <lineage>
        <taxon>Bacteria</taxon>
        <taxon>Bacillati</taxon>
        <taxon>Bacillota</taxon>
        <taxon>Bacilli</taxon>
        <taxon>Bacillales</taxon>
        <taxon>Paenibacillaceae</taxon>
        <taxon>Brevibacillus</taxon>
    </lineage>
</organism>
<proteinExistence type="predicted"/>
<dbReference type="PATRIC" id="fig|1300222.3.peg.3832"/>
<dbReference type="SUPFAM" id="SSF46785">
    <property type="entry name" value="Winged helix' DNA-binding domain"/>
    <property type="match status" value="1"/>
</dbReference>
<dbReference type="InterPro" id="IPR036390">
    <property type="entry name" value="WH_DNA-bd_sf"/>
</dbReference>
<keyword evidence="3" id="KW-1185">Reference proteome</keyword>
<evidence type="ECO:0000313" key="3">
    <source>
        <dbReference type="Proteomes" id="UP000012081"/>
    </source>
</evidence>
<protein>
    <recommendedName>
        <fullName evidence="1">HTH marR-type domain-containing protein</fullName>
    </recommendedName>
</protein>
<comment type="caution">
    <text evidence="2">The sequence shown here is derived from an EMBL/GenBank/DDBJ whole genome shotgun (WGS) entry which is preliminary data.</text>
</comment>
<dbReference type="Proteomes" id="UP000012081">
    <property type="component" value="Unassembled WGS sequence"/>
</dbReference>
<name>M8D4J5_9BACL</name>